<feature type="region of interest" description="Disordered" evidence="1">
    <location>
        <begin position="961"/>
        <end position="1013"/>
    </location>
</feature>
<feature type="region of interest" description="Disordered" evidence="1">
    <location>
        <begin position="808"/>
        <end position="870"/>
    </location>
</feature>
<sequence>MEVQAAASALSESALSLKTETVDTSLRHVLEAVKLLDISSPSLNIIEKIGSRLRKPLLPLYQHCTDPALRFCSATLNFISVKKVQPALLVQANSLVVAWQATQSALISGVLDFIERNPTNENKKSIATELYTVLCDGYFLSTPTERLTVGVNLAYILLTESASLNENRLVLQDPKLLGAKRIGATLAGCKDYLAIEALLELFASILPPTTKGANDKRRRFLQLVFDPELFACGAQLIKSLSSPSTIDWETLSIEIITTLSKSDITFPQPFKIASLQVADTFPNVDNTIYLDNKGFTSNIDENGTYETFHVPFANVKKIRLNVAASSLHTVVTVHLTAFPIIDRTTGSQNPNQNAVLVFEITSTEKERFVKGLKARKMGPNIVPNERKASKLNVDLPLDFTSNGQSFPEKAGRVLGVEASSDYHFLQTPSVSALHGTLPASADDLKSIAVGGDQDDAAPKPPKTRRAQKQKAVESDDEIHEIPPIPVAKAMRHSTKPRSSEQHPPVPAERVTRALPQSREHTPNKSFPTAQVHRVHFGRTEHTSPNKAIDVSEPEEDKSKRATKIASTRSMTTRNSPSKKRQRTAEVENAEDQDSRPSKRLRPQNAPKTEATRESKSPVFKKSVIAPRRYKRKGRTSSPTPSTAADMEYDKIPSVSSPKQATSNMSEQRPVSAPYSTRVSAMRGRGGKALGKGVSVKAEPPPIRKAKGTNRNTVKDDQKELKPTRRSERAKKVVDKTTKANAVVEHRSPTPVKSGPQNSSLETNADMNTIQSTIQIALGPYLTDASPTDPDSMEMEMLTDFIVPVKIEDPTSDAPSAPSTVAKNVTMIDLTLDDSPPRTTKPKKDKQRQNPAHAFTLDVGQESSRSDDSMAKKLEKSLDVSPKVLGATRRAVEEAANESTILDQHSGSVETRTRTEKPIVSRQPSIRQRQSIRTSDSILNLDRNPMIVHTTVPRIRPLTVTKPDASLGVSSPTLPSSVKAPAGISSRPHDSNENTDPINHTRWQETPISLSERKKSPIPVKLLVEENSSAKAKTPHSKQKFDVPLMTMSSRGVPLFDKTNAPEFSFRTEQYSPPKGTAKSSKHGMFCCLSIPASDYCFAARPTREDKENSEQRQRRYEARHDNRGGNIDHDIIQILSEMQDVIVDKISRRFDHVKTDVRAGRNSILREAALELDKMRTESIQHFRSLFDFESEYSSCIRNYTNGLEDLHKVNHQITRRIGEILHTHDRRSLSKVFPALSPPPPRVLRPSF</sequence>
<reference evidence="2" key="1">
    <citation type="submission" date="2023-06" db="EMBL/GenBank/DDBJ databases">
        <authorList>
            <consortium name="Lawrence Berkeley National Laboratory"/>
            <person name="Ahrendt S."/>
            <person name="Sahu N."/>
            <person name="Indic B."/>
            <person name="Wong-Bajracharya J."/>
            <person name="Merenyi Z."/>
            <person name="Ke H.-M."/>
            <person name="Monk M."/>
            <person name="Kocsube S."/>
            <person name="Drula E."/>
            <person name="Lipzen A."/>
            <person name="Balint B."/>
            <person name="Henrissat B."/>
            <person name="Andreopoulos B."/>
            <person name="Martin F.M."/>
            <person name="Harder C.B."/>
            <person name="Rigling D."/>
            <person name="Ford K.L."/>
            <person name="Foster G.D."/>
            <person name="Pangilinan J."/>
            <person name="Papanicolaou A."/>
            <person name="Barry K."/>
            <person name="LaButti K."/>
            <person name="Viragh M."/>
            <person name="Koriabine M."/>
            <person name="Yan M."/>
            <person name="Riley R."/>
            <person name="Champramary S."/>
            <person name="Plett K.L."/>
            <person name="Tsai I.J."/>
            <person name="Slot J."/>
            <person name="Sipos G."/>
            <person name="Plett J."/>
            <person name="Nagy L.G."/>
            <person name="Grigoriev I.V."/>
        </authorList>
    </citation>
    <scope>NUCLEOTIDE SEQUENCE</scope>
    <source>
        <strain evidence="2">CCBAS 213</strain>
    </source>
</reference>
<name>A0AA39KEJ5_ARMTA</name>
<protein>
    <submittedName>
        <fullName evidence="2">Uncharacterized protein</fullName>
    </submittedName>
</protein>
<feature type="region of interest" description="Disordered" evidence="1">
    <location>
        <begin position="1102"/>
        <end position="1123"/>
    </location>
</feature>
<feature type="region of interest" description="Disordered" evidence="1">
    <location>
        <begin position="449"/>
        <end position="738"/>
    </location>
</feature>
<accession>A0AA39KEJ5</accession>
<dbReference type="EMBL" id="JAUEPS010000014">
    <property type="protein sequence ID" value="KAK0459522.1"/>
    <property type="molecule type" value="Genomic_DNA"/>
</dbReference>
<dbReference type="RefSeq" id="XP_060331719.1">
    <property type="nucleotide sequence ID" value="XM_060480737.1"/>
</dbReference>
<gene>
    <name evidence="2" type="ORF">EV420DRAFT_1763236</name>
</gene>
<feature type="compositionally biased region" description="Polar residues" evidence="1">
    <location>
        <begin position="564"/>
        <end position="575"/>
    </location>
</feature>
<feature type="compositionally biased region" description="Polar residues" evidence="1">
    <location>
        <begin position="653"/>
        <end position="678"/>
    </location>
</feature>
<keyword evidence="3" id="KW-1185">Reference proteome</keyword>
<evidence type="ECO:0000256" key="1">
    <source>
        <dbReference type="SAM" id="MobiDB-lite"/>
    </source>
</evidence>
<proteinExistence type="predicted"/>
<evidence type="ECO:0000313" key="2">
    <source>
        <dbReference type="EMBL" id="KAK0459522.1"/>
    </source>
</evidence>
<evidence type="ECO:0000313" key="3">
    <source>
        <dbReference type="Proteomes" id="UP001175211"/>
    </source>
</evidence>
<feature type="compositionally biased region" description="Low complexity" evidence="1">
    <location>
        <begin position="919"/>
        <end position="930"/>
    </location>
</feature>
<dbReference type="GeneID" id="85364285"/>
<comment type="caution">
    <text evidence="2">The sequence shown here is derived from an EMBL/GenBank/DDBJ whole genome shotgun (WGS) entry which is preliminary data.</text>
</comment>
<feature type="region of interest" description="Disordered" evidence="1">
    <location>
        <begin position="903"/>
        <end position="930"/>
    </location>
</feature>
<organism evidence="2 3">
    <name type="scientific">Armillaria tabescens</name>
    <name type="common">Ringless honey mushroom</name>
    <name type="synonym">Agaricus tabescens</name>
    <dbReference type="NCBI Taxonomy" id="1929756"/>
    <lineage>
        <taxon>Eukaryota</taxon>
        <taxon>Fungi</taxon>
        <taxon>Dikarya</taxon>
        <taxon>Basidiomycota</taxon>
        <taxon>Agaricomycotina</taxon>
        <taxon>Agaricomycetes</taxon>
        <taxon>Agaricomycetidae</taxon>
        <taxon>Agaricales</taxon>
        <taxon>Marasmiineae</taxon>
        <taxon>Physalacriaceae</taxon>
        <taxon>Desarmillaria</taxon>
    </lineage>
</organism>
<feature type="compositionally biased region" description="Polar residues" evidence="1">
    <location>
        <begin position="812"/>
        <end position="822"/>
    </location>
</feature>
<dbReference type="Proteomes" id="UP001175211">
    <property type="component" value="Unassembled WGS sequence"/>
</dbReference>
<dbReference type="AlphaFoldDB" id="A0AA39KEJ5"/>
<feature type="compositionally biased region" description="Basic and acidic residues" evidence="1">
    <location>
        <begin position="712"/>
        <end position="738"/>
    </location>
</feature>